<dbReference type="STRING" id="112901.SAMN04488500_10212"/>
<keyword evidence="2" id="KW-1185">Reference proteome</keyword>
<dbReference type="GO" id="GO:0016740">
    <property type="term" value="F:transferase activity"/>
    <property type="evidence" value="ECO:0007669"/>
    <property type="project" value="UniProtKB-KW"/>
</dbReference>
<accession>A0A1W1YMI2</accession>
<dbReference type="RefSeq" id="WP_084573937.1">
    <property type="nucleotide sequence ID" value="NZ_CP155572.1"/>
</dbReference>
<dbReference type="AlphaFoldDB" id="A0A1W1YMI2"/>
<evidence type="ECO:0000313" key="2">
    <source>
        <dbReference type="Proteomes" id="UP000192738"/>
    </source>
</evidence>
<dbReference type="SUPFAM" id="SSF53448">
    <property type="entry name" value="Nucleotide-diphospho-sugar transferases"/>
    <property type="match status" value="1"/>
</dbReference>
<keyword evidence="1" id="KW-0808">Transferase</keyword>
<reference evidence="1 2" key="1">
    <citation type="submission" date="2017-04" db="EMBL/GenBank/DDBJ databases">
        <authorList>
            <person name="Afonso C.L."/>
            <person name="Miller P.J."/>
            <person name="Scott M.A."/>
            <person name="Spackman E."/>
            <person name="Goraichik I."/>
            <person name="Dimitrov K.M."/>
            <person name="Suarez D.L."/>
            <person name="Swayne D.E."/>
        </authorList>
    </citation>
    <scope>NUCLEOTIDE SEQUENCE [LARGE SCALE GENOMIC DNA]</scope>
    <source>
        <strain evidence="1 2">DSM 5090</strain>
    </source>
</reference>
<dbReference type="PANTHER" id="PTHR36529:SF1">
    <property type="entry name" value="GLYCOSYLTRANSFERASE"/>
    <property type="match status" value="1"/>
</dbReference>
<evidence type="ECO:0000313" key="1">
    <source>
        <dbReference type="EMBL" id="SMC37415.1"/>
    </source>
</evidence>
<protein>
    <submittedName>
        <fullName evidence="1">Uncharacterized conserved protein, glycosyltransferase A (GT-A) superfamily, DUF2064 family</fullName>
    </submittedName>
</protein>
<dbReference type="InterPro" id="IPR029044">
    <property type="entry name" value="Nucleotide-diphossugar_trans"/>
</dbReference>
<dbReference type="Pfam" id="PF09837">
    <property type="entry name" value="DUF2064"/>
    <property type="match status" value="1"/>
</dbReference>
<dbReference type="Proteomes" id="UP000192738">
    <property type="component" value="Unassembled WGS sequence"/>
</dbReference>
<organism evidence="1 2">
    <name type="scientific">Sporomusa malonica</name>
    <dbReference type="NCBI Taxonomy" id="112901"/>
    <lineage>
        <taxon>Bacteria</taxon>
        <taxon>Bacillati</taxon>
        <taxon>Bacillota</taxon>
        <taxon>Negativicutes</taxon>
        <taxon>Selenomonadales</taxon>
        <taxon>Sporomusaceae</taxon>
        <taxon>Sporomusa</taxon>
    </lineage>
</organism>
<gene>
    <name evidence="1" type="ORF">SAMN04488500_10212</name>
</gene>
<proteinExistence type="predicted"/>
<dbReference type="OrthoDB" id="9810303at2"/>
<dbReference type="PANTHER" id="PTHR36529">
    <property type="entry name" value="SLL1095 PROTEIN"/>
    <property type="match status" value="1"/>
</dbReference>
<name>A0A1W1YMI2_9FIRM</name>
<sequence length="278" mass="30419">MKHAIVIFTKVPKAGENKTRLSTERGGILTVEEAADFYKASLLDVIESCIAATCCDVYICQNLNGDKDYFHNLIEAEFGKAAVKEIFTDKGQSFDQGMQYATDYIFKDGSDQRLADSVFIVGGDSPSLQPSTIQEAVKKLEVIASSSKAFTCARQTKIVKPIIGAGIIESIDQEGGFNLIGYTYSTPFSFEGVFYNSDGVTALDMIAIKAAERNIPMNLVEMIPDIDLPVDLASLLPVLNTLKIVQHYDSNIKLPKRTIHYLEELGLQTSAPVTAIVD</sequence>
<dbReference type="EMBL" id="FWXI01000002">
    <property type="protein sequence ID" value="SMC37415.1"/>
    <property type="molecule type" value="Genomic_DNA"/>
</dbReference>
<dbReference type="Gene3D" id="3.90.550.10">
    <property type="entry name" value="Spore Coat Polysaccharide Biosynthesis Protein SpsA, Chain A"/>
    <property type="match status" value="1"/>
</dbReference>
<dbReference type="InterPro" id="IPR018641">
    <property type="entry name" value="Trfase_1_rSAM/seldom-assoc"/>
</dbReference>